<comment type="similarity">
    <text evidence="1">Belongs to the ArsC family.</text>
</comment>
<dbReference type="Gene3D" id="3.40.30.10">
    <property type="entry name" value="Glutaredoxin"/>
    <property type="match status" value="1"/>
</dbReference>
<accession>A0AAJ2IVT1</accession>
<comment type="caution">
    <text evidence="2">The sequence shown here is derived from an EMBL/GenBank/DDBJ whole genome shotgun (WGS) entry which is preliminary data.</text>
</comment>
<dbReference type="InterPro" id="IPR006660">
    <property type="entry name" value="Arsenate_reductase-like"/>
</dbReference>
<gene>
    <name evidence="2" type="ORF">P7D17_09340</name>
</gene>
<dbReference type="PROSITE" id="PS51353">
    <property type="entry name" value="ARSC"/>
    <property type="match status" value="1"/>
</dbReference>
<name>A0AAJ2IVT1_9LACT</name>
<sequence>MSFNEALAFLLEHRELLRLPLIFDTHRLMIGFNDDEIRQFIPQSYRRMKLKSVLLE</sequence>
<dbReference type="InterPro" id="IPR036249">
    <property type="entry name" value="Thioredoxin-like_sf"/>
</dbReference>
<evidence type="ECO:0000313" key="3">
    <source>
        <dbReference type="Proteomes" id="UP001262817"/>
    </source>
</evidence>
<evidence type="ECO:0000313" key="2">
    <source>
        <dbReference type="EMBL" id="MDT2584302.1"/>
    </source>
</evidence>
<reference evidence="2" key="1">
    <citation type="submission" date="2023-03" db="EMBL/GenBank/DDBJ databases">
        <authorList>
            <person name="Shen W."/>
            <person name="Cai J."/>
        </authorList>
    </citation>
    <scope>NUCLEOTIDE SEQUENCE</scope>
    <source>
        <strain evidence="2">P86-2</strain>
    </source>
</reference>
<dbReference type="EMBL" id="JARPXR010000010">
    <property type="protein sequence ID" value="MDT2584302.1"/>
    <property type="molecule type" value="Genomic_DNA"/>
</dbReference>
<evidence type="ECO:0000256" key="1">
    <source>
        <dbReference type="PROSITE-ProRule" id="PRU01282"/>
    </source>
</evidence>
<dbReference type="SUPFAM" id="SSF52833">
    <property type="entry name" value="Thioredoxin-like"/>
    <property type="match status" value="1"/>
</dbReference>
<dbReference type="AlphaFoldDB" id="A0AAJ2IVT1"/>
<protein>
    <submittedName>
        <fullName evidence="2">ArsC/Spx/MgsR family protein</fullName>
    </submittedName>
</protein>
<dbReference type="Pfam" id="PF03960">
    <property type="entry name" value="ArsC"/>
    <property type="match status" value="1"/>
</dbReference>
<organism evidence="2 3">
    <name type="scientific">Lactococcus petauri</name>
    <dbReference type="NCBI Taxonomy" id="1940789"/>
    <lineage>
        <taxon>Bacteria</taxon>
        <taxon>Bacillati</taxon>
        <taxon>Bacillota</taxon>
        <taxon>Bacilli</taxon>
        <taxon>Lactobacillales</taxon>
        <taxon>Streptococcaceae</taxon>
        <taxon>Lactococcus</taxon>
    </lineage>
</organism>
<proteinExistence type="inferred from homology"/>
<dbReference type="Proteomes" id="UP001262817">
    <property type="component" value="Unassembled WGS sequence"/>
</dbReference>